<keyword evidence="1" id="KW-0732">Signal</keyword>
<dbReference type="PROSITE" id="PS51257">
    <property type="entry name" value="PROKAR_LIPOPROTEIN"/>
    <property type="match status" value="1"/>
</dbReference>
<evidence type="ECO:0000313" key="3">
    <source>
        <dbReference type="Proteomes" id="UP000184032"/>
    </source>
</evidence>
<dbReference type="Gene3D" id="3.30.1870.10">
    <property type="entry name" value="EreA-like, domain 2"/>
    <property type="match status" value="1"/>
</dbReference>
<name>A0A1M5TVS4_9FIRM</name>
<evidence type="ECO:0008006" key="4">
    <source>
        <dbReference type="Google" id="ProtNLM"/>
    </source>
</evidence>
<accession>A0A1M5TVS4</accession>
<dbReference type="AlphaFoldDB" id="A0A1M5TVS4"/>
<dbReference type="Proteomes" id="UP000184032">
    <property type="component" value="Unassembled WGS sequence"/>
</dbReference>
<protein>
    <recommendedName>
        <fullName evidence="4">Erythromycin esterase</fullName>
    </recommendedName>
</protein>
<feature type="signal peptide" evidence="1">
    <location>
        <begin position="1"/>
        <end position="26"/>
    </location>
</feature>
<gene>
    <name evidence="2" type="ORF">SAMN02745245_01586</name>
</gene>
<sequence length="383" mass="43487">MIKYKSKLLAVLTLITSLLLTSCSNENEVKNYIASVDTTYLNSQLVDETENFNKYNIYMVGETHGTVGTFITEFELAKYFNQYQNVNDLLIETGYCSGALLNEYIHTGNEKLLNIVMKSTKGTFAYSNESANFYKSLYKLNKTLPENKKINLHGVDVEHVYNEAGLYYLSTLIPSDTNIPKEISTYITQLNSTLDREKGKVFIENLNKNIKKYNTQYKELLGESYPEFMASLDNINQAIDFYKDHNFDIREQYFTKNVLEKYESINKKCLAIFGGEHTVLSESNNIGIGKVGKILAEKYGTDSGGVASISLEYYRSHNRKSEERAKHLNSASGIPLAKKTEKDISLFKLNLKDEDKAIQTLAKGQQYAILIKNSPATTPYSEK</sequence>
<feature type="chain" id="PRO_5012522444" description="Erythromycin esterase" evidence="1">
    <location>
        <begin position="27"/>
        <end position="383"/>
    </location>
</feature>
<dbReference type="OrthoDB" id="1957142at2"/>
<keyword evidence="3" id="KW-1185">Reference proteome</keyword>
<dbReference type="SUPFAM" id="SSF159501">
    <property type="entry name" value="EreA/ChaN-like"/>
    <property type="match status" value="1"/>
</dbReference>
<reference evidence="2 3" key="1">
    <citation type="submission" date="2016-11" db="EMBL/GenBank/DDBJ databases">
        <authorList>
            <person name="Jaros S."/>
            <person name="Januszkiewicz K."/>
            <person name="Wedrychowicz H."/>
        </authorList>
    </citation>
    <scope>NUCLEOTIDE SEQUENCE [LARGE SCALE GENOMIC DNA]</scope>
    <source>
        <strain evidence="2 3">DSM 21120</strain>
    </source>
</reference>
<dbReference type="EMBL" id="FQXI01000012">
    <property type="protein sequence ID" value="SHH54761.1"/>
    <property type="molecule type" value="Genomic_DNA"/>
</dbReference>
<proteinExistence type="predicted"/>
<organism evidence="2 3">
    <name type="scientific">Anaerosphaera aminiphila DSM 21120</name>
    <dbReference type="NCBI Taxonomy" id="1120995"/>
    <lineage>
        <taxon>Bacteria</taxon>
        <taxon>Bacillati</taxon>
        <taxon>Bacillota</taxon>
        <taxon>Tissierellia</taxon>
        <taxon>Tissierellales</taxon>
        <taxon>Peptoniphilaceae</taxon>
        <taxon>Anaerosphaera</taxon>
    </lineage>
</organism>
<evidence type="ECO:0000313" key="2">
    <source>
        <dbReference type="EMBL" id="SHH54761.1"/>
    </source>
</evidence>
<dbReference type="STRING" id="1120995.SAMN02745245_01586"/>
<dbReference type="RefSeq" id="WP_073185171.1">
    <property type="nucleotide sequence ID" value="NZ_FQXI01000012.1"/>
</dbReference>
<evidence type="ECO:0000256" key="1">
    <source>
        <dbReference type="SAM" id="SignalP"/>
    </source>
</evidence>